<accession>A0A7K7UB74</accession>
<keyword evidence="11" id="KW-0804">Transcription</keyword>
<dbReference type="GO" id="GO:0005789">
    <property type="term" value="C:endoplasmic reticulum membrane"/>
    <property type="evidence" value="ECO:0007669"/>
    <property type="project" value="UniProtKB-SubCell"/>
</dbReference>
<evidence type="ECO:0000256" key="6">
    <source>
        <dbReference type="ARBA" id="ARBA00022989"/>
    </source>
</evidence>
<feature type="domain" description="BZIP" evidence="16">
    <location>
        <begin position="201"/>
        <end position="264"/>
    </location>
</feature>
<comment type="caution">
    <text evidence="17">The sequence shown here is derived from an EMBL/GenBank/DDBJ whole genome shotgun (WGS) entry which is preliminary data.</text>
</comment>
<keyword evidence="7" id="KW-0805">Transcription regulation</keyword>
<dbReference type="CDD" id="cd14689">
    <property type="entry name" value="bZIP_CREB3"/>
    <property type="match status" value="1"/>
</dbReference>
<name>A0A7K7UB74_9CHAR</name>
<feature type="non-terminal residue" evidence="17">
    <location>
        <position position="429"/>
    </location>
</feature>
<evidence type="ECO:0000256" key="7">
    <source>
        <dbReference type="ARBA" id="ARBA00023015"/>
    </source>
</evidence>
<evidence type="ECO:0000256" key="3">
    <source>
        <dbReference type="ARBA" id="ARBA00022692"/>
    </source>
</evidence>
<dbReference type="Pfam" id="PF00170">
    <property type="entry name" value="bZIP_1"/>
    <property type="match status" value="1"/>
</dbReference>
<dbReference type="PANTHER" id="PTHR45996:SF4">
    <property type="entry name" value="CYCLIC AMP-RESPONSIVE ELEMENT-BINDING PROTEIN 3"/>
    <property type="match status" value="1"/>
</dbReference>
<evidence type="ECO:0000313" key="17">
    <source>
        <dbReference type="EMBL" id="NXA25686.1"/>
    </source>
</evidence>
<comment type="similarity">
    <text evidence="2">Belongs to the bZIP family. ATF subfamily.</text>
</comment>
<evidence type="ECO:0000256" key="8">
    <source>
        <dbReference type="ARBA" id="ARBA00023125"/>
    </source>
</evidence>
<feature type="compositionally biased region" description="Low complexity" evidence="15">
    <location>
        <begin position="344"/>
        <end position="357"/>
    </location>
</feature>
<dbReference type="InterPro" id="IPR051381">
    <property type="entry name" value="CREB_ATF_subfamily"/>
</dbReference>
<dbReference type="PANTHER" id="PTHR45996">
    <property type="entry name" value="AGAP001464-PB"/>
    <property type="match status" value="1"/>
</dbReference>
<evidence type="ECO:0000256" key="11">
    <source>
        <dbReference type="ARBA" id="ARBA00023163"/>
    </source>
</evidence>
<keyword evidence="18" id="KW-1185">Reference proteome</keyword>
<dbReference type="SUPFAM" id="SSF57959">
    <property type="entry name" value="Leucine zipper domain"/>
    <property type="match status" value="1"/>
</dbReference>
<evidence type="ECO:0000256" key="4">
    <source>
        <dbReference type="ARBA" id="ARBA00022824"/>
    </source>
</evidence>
<comment type="subcellular location">
    <subcellularLocation>
        <location evidence="1">Endoplasmic reticulum membrane</location>
        <topology evidence="1">Single-pass type II membrane protein</topology>
    </subcellularLocation>
</comment>
<evidence type="ECO:0000256" key="13">
    <source>
        <dbReference type="ARBA" id="ARBA00023242"/>
    </source>
</evidence>
<keyword evidence="4" id="KW-0256">Endoplasmic reticulum</keyword>
<evidence type="ECO:0000256" key="9">
    <source>
        <dbReference type="ARBA" id="ARBA00023136"/>
    </source>
</evidence>
<sequence>MSCPEEVAVLADEDLLDFILKDDAPCPEILGEGNGLLEDWGLPDPELLDKEVDDLISSMLSPYEEAGMLQGYLLADSDSGISERQHLSHGPGSDFAGNSKSSDIVHIDHNYFLHPAHQPVLESMRSETAEGDFSIDIGNFPIAVAVDAGPQLVPGAIVQVLTAMHSDFPEWVLTKEEKWLLDKEGVSLPDCGTLTKTEERLLKRVRRKIRNKQSAQKSHRRKKTYMDTLENRVAACTAQNHELQKKVQQLQKQNMSLLKQLQKLQALVRRSTTKTTTAKSCTMVSGFSPGVCEEVYAAGNDGAGSTSLAALSRQVHKLSDHVVVDVWKDAVVEVFSPEPEDHLLSGSLSQSQEEGQSPPNLNPRCFNSSSSSDPLAAAGSELGPPQRQEQHSQSDPLQVVVLVSWKPKRQEGVERADTTVIQQHHADEV</sequence>
<evidence type="ECO:0000256" key="1">
    <source>
        <dbReference type="ARBA" id="ARBA00004648"/>
    </source>
</evidence>
<keyword evidence="6" id="KW-1133">Transmembrane helix</keyword>
<keyword evidence="3" id="KW-0812">Transmembrane</keyword>
<gene>
    <name evidence="17" type="primary">Creb3</name>
    <name evidence="17" type="ORF">IBISTR_R04188</name>
</gene>
<evidence type="ECO:0000256" key="14">
    <source>
        <dbReference type="SAM" id="Coils"/>
    </source>
</evidence>
<keyword evidence="5" id="KW-0735">Signal-anchor</keyword>
<evidence type="ECO:0000256" key="10">
    <source>
        <dbReference type="ARBA" id="ARBA00023159"/>
    </source>
</evidence>
<dbReference type="Proteomes" id="UP000587655">
    <property type="component" value="Unassembled WGS sequence"/>
</dbReference>
<keyword evidence="12" id="KW-0325">Glycoprotein</keyword>
<dbReference type="AlphaFoldDB" id="A0A7K7UB74"/>
<dbReference type="FunFam" id="1.20.5.170:FF:000042">
    <property type="entry name" value="Cyclic AMP-responsive element-binding protein 3-like protein 3"/>
    <property type="match status" value="1"/>
</dbReference>
<dbReference type="Gene3D" id="1.20.5.170">
    <property type="match status" value="1"/>
</dbReference>
<dbReference type="GO" id="GO:0005634">
    <property type="term" value="C:nucleus"/>
    <property type="evidence" value="ECO:0007669"/>
    <property type="project" value="TreeGrafter"/>
</dbReference>
<reference evidence="17 18" key="1">
    <citation type="submission" date="2019-09" db="EMBL/GenBank/DDBJ databases">
        <title>Bird 10,000 Genomes (B10K) Project - Family phase.</title>
        <authorList>
            <person name="Zhang G."/>
        </authorList>
    </citation>
    <scope>NUCLEOTIDE SEQUENCE [LARGE SCALE GENOMIC DNA]</scope>
    <source>
        <strain evidence="17">B10K-DU-030-25</strain>
    </source>
</reference>
<dbReference type="GO" id="GO:0000978">
    <property type="term" value="F:RNA polymerase II cis-regulatory region sequence-specific DNA binding"/>
    <property type="evidence" value="ECO:0007669"/>
    <property type="project" value="TreeGrafter"/>
</dbReference>
<dbReference type="PROSITE" id="PS50217">
    <property type="entry name" value="BZIP"/>
    <property type="match status" value="1"/>
</dbReference>
<protein>
    <submittedName>
        <fullName evidence="17">CREB3 protein</fullName>
    </submittedName>
</protein>
<keyword evidence="13" id="KW-0539">Nucleus</keyword>
<dbReference type="EMBL" id="VZSZ01007732">
    <property type="protein sequence ID" value="NXA25686.1"/>
    <property type="molecule type" value="Genomic_DNA"/>
</dbReference>
<keyword evidence="8" id="KW-0238">DNA-binding</keyword>
<evidence type="ECO:0000256" key="5">
    <source>
        <dbReference type="ARBA" id="ARBA00022968"/>
    </source>
</evidence>
<feature type="region of interest" description="Disordered" evidence="15">
    <location>
        <begin position="340"/>
        <end position="429"/>
    </location>
</feature>
<dbReference type="InterPro" id="IPR046347">
    <property type="entry name" value="bZIP_sf"/>
</dbReference>
<organism evidence="17 18">
    <name type="scientific">Ibidorhyncha struthersii</name>
    <dbReference type="NCBI Taxonomy" id="425643"/>
    <lineage>
        <taxon>Eukaryota</taxon>
        <taxon>Metazoa</taxon>
        <taxon>Chordata</taxon>
        <taxon>Craniata</taxon>
        <taxon>Vertebrata</taxon>
        <taxon>Euteleostomi</taxon>
        <taxon>Archelosauria</taxon>
        <taxon>Archosauria</taxon>
        <taxon>Dinosauria</taxon>
        <taxon>Saurischia</taxon>
        <taxon>Theropoda</taxon>
        <taxon>Coelurosauria</taxon>
        <taxon>Aves</taxon>
        <taxon>Neognathae</taxon>
        <taxon>Neoaves</taxon>
        <taxon>Charadriiformes</taxon>
        <taxon>Charadriidae</taxon>
        <taxon>Ibidorhyncha</taxon>
    </lineage>
</organism>
<evidence type="ECO:0000313" key="18">
    <source>
        <dbReference type="Proteomes" id="UP000587655"/>
    </source>
</evidence>
<keyword evidence="9" id="KW-0472">Membrane</keyword>
<dbReference type="GO" id="GO:0000981">
    <property type="term" value="F:DNA-binding transcription factor activity, RNA polymerase II-specific"/>
    <property type="evidence" value="ECO:0007669"/>
    <property type="project" value="TreeGrafter"/>
</dbReference>
<evidence type="ECO:0000259" key="16">
    <source>
        <dbReference type="PROSITE" id="PS50217"/>
    </source>
</evidence>
<evidence type="ECO:0000256" key="12">
    <source>
        <dbReference type="ARBA" id="ARBA00023180"/>
    </source>
</evidence>
<feature type="compositionally biased region" description="Basic and acidic residues" evidence="15">
    <location>
        <begin position="408"/>
        <end position="417"/>
    </location>
</feature>
<keyword evidence="14" id="KW-0175">Coiled coil</keyword>
<feature type="coiled-coil region" evidence="14">
    <location>
        <begin position="226"/>
        <end position="267"/>
    </location>
</feature>
<keyword evidence="10" id="KW-0010">Activator</keyword>
<feature type="non-terminal residue" evidence="17">
    <location>
        <position position="1"/>
    </location>
</feature>
<evidence type="ECO:0000256" key="15">
    <source>
        <dbReference type="SAM" id="MobiDB-lite"/>
    </source>
</evidence>
<dbReference type="InterPro" id="IPR004827">
    <property type="entry name" value="bZIP"/>
</dbReference>
<evidence type="ECO:0000256" key="2">
    <source>
        <dbReference type="ARBA" id="ARBA00009050"/>
    </source>
</evidence>
<dbReference type="SMART" id="SM00338">
    <property type="entry name" value="BRLZ"/>
    <property type="match status" value="1"/>
</dbReference>
<proteinExistence type="inferred from homology"/>